<name>A0A428UMW3_9HYPO</name>
<evidence type="ECO:0000313" key="3">
    <source>
        <dbReference type="Proteomes" id="UP000287144"/>
    </source>
</evidence>
<feature type="compositionally biased region" description="Acidic residues" evidence="1">
    <location>
        <begin position="19"/>
        <end position="31"/>
    </location>
</feature>
<accession>A0A428UMW3</accession>
<feature type="compositionally biased region" description="Basic and acidic residues" evidence="1">
    <location>
        <begin position="1"/>
        <end position="16"/>
    </location>
</feature>
<comment type="caution">
    <text evidence="2">The sequence shown here is derived from an EMBL/GenBank/DDBJ whole genome shotgun (WGS) entry which is preliminary data.</text>
</comment>
<keyword evidence="3" id="KW-1185">Reference proteome</keyword>
<feature type="region of interest" description="Disordered" evidence="1">
    <location>
        <begin position="59"/>
        <end position="141"/>
    </location>
</feature>
<feature type="compositionally biased region" description="Basic and acidic residues" evidence="1">
    <location>
        <begin position="122"/>
        <end position="141"/>
    </location>
</feature>
<evidence type="ECO:0000256" key="1">
    <source>
        <dbReference type="SAM" id="MobiDB-lite"/>
    </source>
</evidence>
<feature type="region of interest" description="Disordered" evidence="1">
    <location>
        <begin position="1"/>
        <end position="37"/>
    </location>
</feature>
<sequence>MPADDKQPSGKDKSVEDNFSGEEEEEEEEGYSTDAYSGVVEEAEMALVITPKKLVPVLSAGDAAKYVRRKRNEERKKENEKGVDAEPTGITPSGSLTNLERGIIAQRRKKKKKQLSNPNNNAKDENNTTKKGEGSRKRTSS</sequence>
<protein>
    <submittedName>
        <fullName evidence="2">Uncharacterized protein</fullName>
    </submittedName>
</protein>
<organism evidence="2 3">
    <name type="scientific">Fusarium oligoseptatum</name>
    <dbReference type="NCBI Taxonomy" id="2604345"/>
    <lineage>
        <taxon>Eukaryota</taxon>
        <taxon>Fungi</taxon>
        <taxon>Dikarya</taxon>
        <taxon>Ascomycota</taxon>
        <taxon>Pezizomycotina</taxon>
        <taxon>Sordariomycetes</taxon>
        <taxon>Hypocreomycetidae</taxon>
        <taxon>Hypocreales</taxon>
        <taxon>Nectriaceae</taxon>
        <taxon>Fusarium</taxon>
        <taxon>Fusarium solani species complex</taxon>
    </lineage>
</organism>
<dbReference type="Proteomes" id="UP000287144">
    <property type="component" value="Unassembled WGS sequence"/>
</dbReference>
<gene>
    <name evidence="2" type="ORF">CEP52_000751</name>
</gene>
<dbReference type="AlphaFoldDB" id="A0A428UMW3"/>
<evidence type="ECO:0000313" key="2">
    <source>
        <dbReference type="EMBL" id="RSM15658.1"/>
    </source>
</evidence>
<dbReference type="EMBL" id="NKCK01000003">
    <property type="protein sequence ID" value="RSM15658.1"/>
    <property type="molecule type" value="Genomic_DNA"/>
</dbReference>
<feature type="compositionally biased region" description="Basic and acidic residues" evidence="1">
    <location>
        <begin position="71"/>
        <end position="84"/>
    </location>
</feature>
<proteinExistence type="predicted"/>
<reference evidence="2 3" key="1">
    <citation type="submission" date="2017-06" db="EMBL/GenBank/DDBJ databases">
        <title>Comparative genomic analysis of Ambrosia Fusariam Clade fungi.</title>
        <authorList>
            <person name="Stajich J.E."/>
            <person name="Carrillo J."/>
            <person name="Kijimoto T."/>
            <person name="Eskalen A."/>
            <person name="O'Donnell K."/>
            <person name="Kasson M."/>
        </authorList>
    </citation>
    <scope>NUCLEOTIDE SEQUENCE [LARGE SCALE GENOMIC DNA]</scope>
    <source>
        <strain evidence="2 3">NRRL62579</strain>
    </source>
</reference>